<gene>
    <name evidence="1" type="ORF">DVH29_02645</name>
</gene>
<comment type="caution">
    <text evidence="1">The sequence shown here is derived from an EMBL/GenBank/DDBJ whole genome shotgun (WGS) entry which is preliminary data.</text>
</comment>
<keyword evidence="2" id="KW-1185">Reference proteome</keyword>
<dbReference type="RefSeq" id="WP_114644599.1">
    <property type="nucleotide sequence ID" value="NZ_QQNH01000002.1"/>
</dbReference>
<dbReference type="Proteomes" id="UP000253759">
    <property type="component" value="Unassembled WGS sequence"/>
</dbReference>
<proteinExistence type="predicted"/>
<organism evidence="1 2">
    <name type="scientific">Pelagibacterium lacus</name>
    <dbReference type="NCBI Taxonomy" id="2282655"/>
    <lineage>
        <taxon>Bacteria</taxon>
        <taxon>Pseudomonadati</taxon>
        <taxon>Pseudomonadota</taxon>
        <taxon>Alphaproteobacteria</taxon>
        <taxon>Hyphomicrobiales</taxon>
        <taxon>Devosiaceae</taxon>
        <taxon>Pelagibacterium</taxon>
    </lineage>
</organism>
<name>A0A369W7J4_9HYPH</name>
<evidence type="ECO:0008006" key="3">
    <source>
        <dbReference type="Google" id="ProtNLM"/>
    </source>
</evidence>
<evidence type="ECO:0000313" key="1">
    <source>
        <dbReference type="EMBL" id="RDE10303.1"/>
    </source>
</evidence>
<evidence type="ECO:0000313" key="2">
    <source>
        <dbReference type="Proteomes" id="UP000253759"/>
    </source>
</evidence>
<protein>
    <recommendedName>
        <fullName evidence="3">DUF4287 domain-containing protein</fullName>
    </recommendedName>
</protein>
<dbReference type="OrthoDB" id="3837807at2"/>
<dbReference type="EMBL" id="QQNH01000002">
    <property type="protein sequence ID" value="RDE10303.1"/>
    <property type="molecule type" value="Genomic_DNA"/>
</dbReference>
<reference evidence="2" key="1">
    <citation type="submission" date="2018-07" db="EMBL/GenBank/DDBJ databases">
        <authorList>
            <person name="Liu B.-T."/>
            <person name="Du Z."/>
        </authorList>
    </citation>
    <scope>NUCLEOTIDE SEQUENCE [LARGE SCALE GENOMIC DNA]</scope>
    <source>
        <strain evidence="2">XYN52</strain>
    </source>
</reference>
<sequence>MTKPTATAAFAEKTGKSWEGWLDFLEEIGARGLSHKEIASRIVETGEASGWWAQGITVAYEQHIGRRQPGQRPGGGYEVSVSKTVAGTPEAVMALWGAVADGLDTADGVAFAGAAETSASEKWRYWRRALADGTRISATIGEKPGGKASLALTHAKLADDAAVTRWRAYWKTVLASLAAR</sequence>
<accession>A0A369W7J4</accession>
<dbReference type="AlphaFoldDB" id="A0A369W7J4"/>